<reference evidence="3" key="1">
    <citation type="journal article" date="2019" name="Int. J. Syst. Evol. Microbiol.">
        <title>The Global Catalogue of Microorganisms (GCM) 10K type strain sequencing project: providing services to taxonomists for standard genome sequencing and annotation.</title>
        <authorList>
            <consortium name="The Broad Institute Genomics Platform"/>
            <consortium name="The Broad Institute Genome Sequencing Center for Infectious Disease"/>
            <person name="Wu L."/>
            <person name="Ma J."/>
        </authorList>
    </citation>
    <scope>NUCLEOTIDE SEQUENCE [LARGE SCALE GENOMIC DNA]</scope>
    <source>
        <strain evidence="3">KLKA75</strain>
    </source>
</reference>
<dbReference type="InterPro" id="IPR001387">
    <property type="entry name" value="Cro/C1-type_HTH"/>
</dbReference>
<dbReference type="PROSITE" id="PS50943">
    <property type="entry name" value="HTH_CROC1"/>
    <property type="match status" value="1"/>
</dbReference>
<dbReference type="CDD" id="cd00093">
    <property type="entry name" value="HTH_XRE"/>
    <property type="match status" value="1"/>
</dbReference>
<dbReference type="Gene3D" id="1.10.260.40">
    <property type="entry name" value="lambda repressor-like DNA-binding domains"/>
    <property type="match status" value="1"/>
</dbReference>
<dbReference type="RefSeq" id="WP_378256193.1">
    <property type="nucleotide sequence ID" value="NZ_JBHSIT010000004.1"/>
</dbReference>
<dbReference type="Pfam" id="PF13560">
    <property type="entry name" value="HTH_31"/>
    <property type="match status" value="1"/>
</dbReference>
<gene>
    <name evidence="2" type="ORF">ACFPCY_17055</name>
</gene>
<proteinExistence type="predicted"/>
<dbReference type="InterPro" id="IPR010982">
    <property type="entry name" value="Lambda_DNA-bd_dom_sf"/>
</dbReference>
<dbReference type="EMBL" id="JBHSIT010000004">
    <property type="protein sequence ID" value="MFC4909035.1"/>
    <property type="molecule type" value="Genomic_DNA"/>
</dbReference>
<evidence type="ECO:0000259" key="1">
    <source>
        <dbReference type="PROSITE" id="PS50943"/>
    </source>
</evidence>
<dbReference type="SUPFAM" id="SSF47413">
    <property type="entry name" value="lambda repressor-like DNA-binding domains"/>
    <property type="match status" value="1"/>
</dbReference>
<evidence type="ECO:0000313" key="2">
    <source>
        <dbReference type="EMBL" id="MFC4909035.1"/>
    </source>
</evidence>
<accession>A0ABV9TXZ8</accession>
<protein>
    <submittedName>
        <fullName evidence="2">Helix-turn-helix transcriptional regulator</fullName>
    </submittedName>
</protein>
<dbReference type="Proteomes" id="UP001595872">
    <property type="component" value="Unassembled WGS sequence"/>
</dbReference>
<dbReference type="SMART" id="SM00530">
    <property type="entry name" value="HTH_XRE"/>
    <property type="match status" value="1"/>
</dbReference>
<evidence type="ECO:0000313" key="3">
    <source>
        <dbReference type="Proteomes" id="UP001595872"/>
    </source>
</evidence>
<keyword evidence="3" id="KW-1185">Reference proteome</keyword>
<dbReference type="InterPro" id="IPR043917">
    <property type="entry name" value="DUF5753"/>
</dbReference>
<comment type="caution">
    <text evidence="2">The sequence shown here is derived from an EMBL/GenBank/DDBJ whole genome shotgun (WGS) entry which is preliminary data.</text>
</comment>
<sequence>MVKPPPDARLSLWALMANHLRHLRIYQNLRQHDVAKILDCSISQVSKYETGEKQLDENQCKALDAAWHTGHLFEILHYFATSGTNPNWSERLNHIQRTAIETRVFSYNIIPLPFQTEGYARSLLEAGHAAGLIGDVEGAVARRMAHQAEMLKGQPQIWAVLDEVALRPMGDGEVMGAQIDHLLKMAEPPHTSVRVLPECIAPHIGIDGSFWHFRMPNGHGLGFAGTALDVGKVIDDQTQADRTRIRFDRLAARARSEDESRDWLIRRRRKEEQ</sequence>
<organism evidence="2 3">
    <name type="scientific">Actinomadura gamaensis</name>
    <dbReference type="NCBI Taxonomy" id="1763541"/>
    <lineage>
        <taxon>Bacteria</taxon>
        <taxon>Bacillati</taxon>
        <taxon>Actinomycetota</taxon>
        <taxon>Actinomycetes</taxon>
        <taxon>Streptosporangiales</taxon>
        <taxon>Thermomonosporaceae</taxon>
        <taxon>Actinomadura</taxon>
    </lineage>
</organism>
<feature type="domain" description="HTH cro/C1-type" evidence="1">
    <location>
        <begin position="20"/>
        <end position="52"/>
    </location>
</feature>
<name>A0ABV9TXZ8_9ACTN</name>
<dbReference type="Pfam" id="PF19054">
    <property type="entry name" value="DUF5753"/>
    <property type="match status" value="1"/>
</dbReference>